<name>A0A7H1DWD8_9FLAO</name>
<accession>A0A7H1DWD8</accession>
<reference evidence="2 3" key="1">
    <citation type="submission" date="2020-07" db="EMBL/GenBank/DDBJ databases">
        <title>Complete genome and description of Chryseobacterium manosquense strain Marseille-Q2069 sp. nov.</title>
        <authorList>
            <person name="Boxberger M."/>
        </authorList>
    </citation>
    <scope>NUCLEOTIDE SEQUENCE [LARGE SCALE GENOMIC DNA]</scope>
    <source>
        <strain evidence="2 3">Marseille-Q2069</strain>
    </source>
</reference>
<dbReference type="AlphaFoldDB" id="A0A7H1DWD8"/>
<keyword evidence="2" id="KW-0808">Transferase</keyword>
<dbReference type="GO" id="GO:0016758">
    <property type="term" value="F:hexosyltransferase activity"/>
    <property type="evidence" value="ECO:0007669"/>
    <property type="project" value="UniProtKB-ARBA"/>
</dbReference>
<dbReference type="InterPro" id="IPR029044">
    <property type="entry name" value="Nucleotide-diphossugar_trans"/>
</dbReference>
<dbReference type="SUPFAM" id="SSF53448">
    <property type="entry name" value="Nucleotide-diphospho-sugar transferases"/>
    <property type="match status" value="1"/>
</dbReference>
<evidence type="ECO:0000313" key="3">
    <source>
        <dbReference type="Proteomes" id="UP000516438"/>
    </source>
</evidence>
<evidence type="ECO:0000313" key="2">
    <source>
        <dbReference type="EMBL" id="QNS41296.1"/>
    </source>
</evidence>
<feature type="domain" description="Glycosyltransferase 2-like" evidence="1">
    <location>
        <begin position="5"/>
        <end position="112"/>
    </location>
</feature>
<dbReference type="Pfam" id="PF00535">
    <property type="entry name" value="Glycos_transf_2"/>
    <property type="match status" value="1"/>
</dbReference>
<keyword evidence="3" id="KW-1185">Reference proteome</keyword>
<dbReference type="KEGG" id="cmaq:H0S70_13380"/>
<dbReference type="Gene3D" id="3.90.550.10">
    <property type="entry name" value="Spore Coat Polysaccharide Biosynthesis Protein SpsA, Chain A"/>
    <property type="match status" value="1"/>
</dbReference>
<gene>
    <name evidence="2" type="ORF">H0S70_13380</name>
</gene>
<dbReference type="CDD" id="cd00761">
    <property type="entry name" value="Glyco_tranf_GTA_type"/>
    <property type="match status" value="1"/>
</dbReference>
<dbReference type="PANTHER" id="PTHR22916">
    <property type="entry name" value="GLYCOSYLTRANSFERASE"/>
    <property type="match status" value="1"/>
</dbReference>
<protein>
    <submittedName>
        <fullName evidence="2">Glycosyltransferase family 2 protein</fullName>
    </submittedName>
</protein>
<dbReference type="RefSeq" id="WP_188321143.1">
    <property type="nucleotide sequence ID" value="NZ_CP060203.1"/>
</dbReference>
<organism evidence="2 3">
    <name type="scientific">Chryseobacterium manosquense</name>
    <dbReference type="NCBI Taxonomy" id="2754694"/>
    <lineage>
        <taxon>Bacteria</taxon>
        <taxon>Pseudomonadati</taxon>
        <taxon>Bacteroidota</taxon>
        <taxon>Flavobacteriia</taxon>
        <taxon>Flavobacteriales</taxon>
        <taxon>Weeksellaceae</taxon>
        <taxon>Chryseobacterium group</taxon>
        <taxon>Chryseobacterium</taxon>
    </lineage>
</organism>
<dbReference type="EMBL" id="CP060203">
    <property type="protein sequence ID" value="QNS41296.1"/>
    <property type="molecule type" value="Genomic_DNA"/>
</dbReference>
<sequence length="292" mass="33600">MKTITVFTPSYNRAHLLPRLYSSLRVQTYKDFIWMIIDDGSSDNTKDLVNTWIKEAHFEIQYHYKENGGMHTAHNLAYAIIDTELNVCIDSDDQMPPDAVEKIINIWKANTNPQTAGIIGLDADEHGKMIGTPIPENLKEGNLIDLYRKYNVTGDKKVVLRTDIVRKYPPYPEYKGEKLVPLGILYLMIGNDYPSIYTNEVLCWVEYQTEGSSHTIQKQYFQSPRGFAYAKSVQKKLIPSVVDQLKFSLHIAISTLITKDFKLLNLAPASYLNWMMLPTALIVKKYLLWKTR</sequence>
<evidence type="ECO:0000259" key="1">
    <source>
        <dbReference type="Pfam" id="PF00535"/>
    </source>
</evidence>
<dbReference type="Proteomes" id="UP000516438">
    <property type="component" value="Chromosome"/>
</dbReference>
<dbReference type="InterPro" id="IPR001173">
    <property type="entry name" value="Glyco_trans_2-like"/>
</dbReference>
<proteinExistence type="predicted"/>